<dbReference type="HOGENOM" id="CLU_024588_2_0_1"/>
<proteinExistence type="inferred from homology"/>
<dbReference type="PANTHER" id="PTHR32494">
    <property type="entry name" value="ALLANTOATE DEIMINASE-RELATED"/>
    <property type="match status" value="1"/>
</dbReference>
<dbReference type="Gene3D" id="3.30.70.360">
    <property type="match status" value="1"/>
</dbReference>
<dbReference type="NCBIfam" id="TIGR01879">
    <property type="entry name" value="hydantase"/>
    <property type="match status" value="1"/>
</dbReference>
<keyword evidence="2" id="KW-0378">Hydrolase</keyword>
<dbReference type="OrthoDB" id="4676at2759"/>
<dbReference type="SUPFAM" id="SSF53187">
    <property type="entry name" value="Zn-dependent exopeptidases"/>
    <property type="match status" value="1"/>
</dbReference>
<protein>
    <recommendedName>
        <fullName evidence="5">Peptidase M20 dimerisation domain-containing protein</fullName>
    </recommendedName>
</protein>
<dbReference type="SUPFAM" id="SSF55031">
    <property type="entry name" value="Bacterial exopeptidase dimerisation domain"/>
    <property type="match status" value="1"/>
</dbReference>
<keyword evidence="4" id="KW-1185">Reference proteome</keyword>
<dbReference type="Proteomes" id="UP000053617">
    <property type="component" value="Unassembled WGS sequence"/>
</dbReference>
<organism evidence="3 4">
    <name type="scientific">Rhinocladiella mackenziei CBS 650.93</name>
    <dbReference type="NCBI Taxonomy" id="1442369"/>
    <lineage>
        <taxon>Eukaryota</taxon>
        <taxon>Fungi</taxon>
        <taxon>Dikarya</taxon>
        <taxon>Ascomycota</taxon>
        <taxon>Pezizomycotina</taxon>
        <taxon>Eurotiomycetes</taxon>
        <taxon>Chaetothyriomycetidae</taxon>
        <taxon>Chaetothyriales</taxon>
        <taxon>Herpotrichiellaceae</taxon>
        <taxon>Rhinocladiella</taxon>
    </lineage>
</organism>
<dbReference type="VEuPathDB" id="FungiDB:Z518_06415"/>
<accession>A0A0D2H571</accession>
<dbReference type="Pfam" id="PF01546">
    <property type="entry name" value="Peptidase_M20"/>
    <property type="match status" value="1"/>
</dbReference>
<evidence type="ECO:0000256" key="1">
    <source>
        <dbReference type="ARBA" id="ARBA00006247"/>
    </source>
</evidence>
<evidence type="ECO:0000256" key="2">
    <source>
        <dbReference type="ARBA" id="ARBA00022801"/>
    </source>
</evidence>
<dbReference type="InterPro" id="IPR036264">
    <property type="entry name" value="Bact_exopeptidase_dim_dom"/>
</dbReference>
<sequence length="485" mass="53137">MVQIERFVRKINQISRPGSTLQRRNFTSTPCFNLRTTELLGPSLINLKVNPDRLWDTIHSTAKWTEPKSIPNDDIKAAGLTRLTLSKEDKQARDWFVKETESLGCKSHVDQMGNIFAIRRGLSNDKIPATFAGSHLDSQPSGGRFDGVLGVAAGVEMLRVLNDNCIETKGPVGVVNWTNEEGARYPISMMGSGVWSGRVPIDVAWNSNSVIPGRPVTTVKDELESIGYRGVIPSNYNDGIKLGAHFELHLEQGPKLEVSRQPIGIVQGVQAYKWFTLTVTGRESHAGTTDFTDRADALYSAAGLIAMVREVAQKSGGLATVGMLTISPGSVNTVPGEVRMTLDIRHPSDDVLGGMVKKVTNACQRMSSSSGTSRLTRITIDMEEDFSSNAVTFNEDAIRCVDESAEALLGDKSRVQHMTSGAGHDSVCTNMHCPTAMIFIPCRDGISHHPQEWCEKNDCGTGANVLLHSVLRMDRLRKERGDFDR</sequence>
<dbReference type="CDD" id="cd03884">
    <property type="entry name" value="M20_bAS"/>
    <property type="match status" value="1"/>
</dbReference>
<dbReference type="EMBL" id="KN847478">
    <property type="protein sequence ID" value="KIX05543.1"/>
    <property type="molecule type" value="Genomic_DNA"/>
</dbReference>
<gene>
    <name evidence="3" type="ORF">Z518_06415</name>
</gene>
<dbReference type="InterPro" id="IPR002933">
    <property type="entry name" value="Peptidase_M20"/>
</dbReference>
<dbReference type="GO" id="GO:0016813">
    <property type="term" value="F:hydrolase activity, acting on carbon-nitrogen (but not peptide) bonds, in linear amidines"/>
    <property type="evidence" value="ECO:0007669"/>
    <property type="project" value="InterPro"/>
</dbReference>
<dbReference type="AlphaFoldDB" id="A0A0D2H571"/>
<dbReference type="RefSeq" id="XP_013272679.1">
    <property type="nucleotide sequence ID" value="XM_013417225.1"/>
</dbReference>
<reference evidence="3 4" key="1">
    <citation type="submission" date="2015-01" db="EMBL/GenBank/DDBJ databases">
        <title>The Genome Sequence of Rhinocladiella mackenzie CBS 650.93.</title>
        <authorList>
            <consortium name="The Broad Institute Genomics Platform"/>
            <person name="Cuomo C."/>
            <person name="de Hoog S."/>
            <person name="Gorbushina A."/>
            <person name="Stielow B."/>
            <person name="Teixiera M."/>
            <person name="Abouelleil A."/>
            <person name="Chapman S.B."/>
            <person name="Priest M."/>
            <person name="Young S.K."/>
            <person name="Wortman J."/>
            <person name="Nusbaum C."/>
            <person name="Birren B."/>
        </authorList>
    </citation>
    <scope>NUCLEOTIDE SEQUENCE [LARGE SCALE GENOMIC DNA]</scope>
    <source>
        <strain evidence="3 4">CBS 650.93</strain>
    </source>
</reference>
<comment type="similarity">
    <text evidence="1">Belongs to the peptidase M20A family.</text>
</comment>
<dbReference type="InterPro" id="IPR010158">
    <property type="entry name" value="Amidase_Cbmase"/>
</dbReference>
<dbReference type="GeneID" id="25294486"/>
<evidence type="ECO:0008006" key="5">
    <source>
        <dbReference type="Google" id="ProtNLM"/>
    </source>
</evidence>
<evidence type="ECO:0000313" key="3">
    <source>
        <dbReference type="EMBL" id="KIX05543.1"/>
    </source>
</evidence>
<dbReference type="Gene3D" id="3.40.630.10">
    <property type="entry name" value="Zn peptidases"/>
    <property type="match status" value="1"/>
</dbReference>
<dbReference type="PANTHER" id="PTHR32494:SF5">
    <property type="entry name" value="ALLANTOATE AMIDOHYDROLASE"/>
    <property type="match status" value="1"/>
</dbReference>
<evidence type="ECO:0000313" key="4">
    <source>
        <dbReference type="Proteomes" id="UP000053617"/>
    </source>
</evidence>
<name>A0A0D2H571_9EURO</name>